<dbReference type="GO" id="GO:0005634">
    <property type="term" value="C:nucleus"/>
    <property type="evidence" value="ECO:0007669"/>
    <property type="project" value="UniProtKB-SubCell"/>
</dbReference>
<evidence type="ECO:0000313" key="6">
    <source>
        <dbReference type="Proteomes" id="UP000467840"/>
    </source>
</evidence>
<dbReference type="Proteomes" id="UP000467840">
    <property type="component" value="Chromosome 6"/>
</dbReference>
<dbReference type="EMBL" id="JAAGAX010000004">
    <property type="protein sequence ID" value="KAF2317419.1"/>
    <property type="molecule type" value="Genomic_DNA"/>
</dbReference>
<protein>
    <recommendedName>
        <fullName evidence="4">YDG domain-containing protein</fullName>
    </recommendedName>
</protein>
<evidence type="ECO:0000259" key="4">
    <source>
        <dbReference type="PROSITE" id="PS51015"/>
    </source>
</evidence>
<organism evidence="5 6">
    <name type="scientific">Hevea brasiliensis</name>
    <name type="common">Para rubber tree</name>
    <name type="synonym">Siphonia brasiliensis</name>
    <dbReference type="NCBI Taxonomy" id="3981"/>
    <lineage>
        <taxon>Eukaryota</taxon>
        <taxon>Viridiplantae</taxon>
        <taxon>Streptophyta</taxon>
        <taxon>Embryophyta</taxon>
        <taxon>Tracheophyta</taxon>
        <taxon>Spermatophyta</taxon>
        <taxon>Magnoliopsida</taxon>
        <taxon>eudicotyledons</taxon>
        <taxon>Gunneridae</taxon>
        <taxon>Pentapetalae</taxon>
        <taxon>rosids</taxon>
        <taxon>fabids</taxon>
        <taxon>Malpighiales</taxon>
        <taxon>Euphorbiaceae</taxon>
        <taxon>Crotonoideae</taxon>
        <taxon>Micrandreae</taxon>
        <taxon>Hevea</taxon>
    </lineage>
</organism>
<dbReference type="InterPro" id="IPR051357">
    <property type="entry name" value="H3K9_HMTase_SUVAR3-9"/>
</dbReference>
<dbReference type="Gene3D" id="2.30.280.10">
    <property type="entry name" value="SRA-YDG"/>
    <property type="match status" value="1"/>
</dbReference>
<feature type="domain" description="YDG" evidence="4">
    <location>
        <begin position="15"/>
        <end position="172"/>
    </location>
</feature>
<evidence type="ECO:0000256" key="2">
    <source>
        <dbReference type="ARBA" id="ARBA00023242"/>
    </source>
</evidence>
<dbReference type="SUPFAM" id="SSF88697">
    <property type="entry name" value="PUA domain-like"/>
    <property type="match status" value="1"/>
</dbReference>
<dbReference type="InterPro" id="IPR015947">
    <property type="entry name" value="PUA-like_sf"/>
</dbReference>
<dbReference type="Pfam" id="PF02182">
    <property type="entry name" value="SAD_SRA"/>
    <property type="match status" value="1"/>
</dbReference>
<comment type="subcellular location">
    <subcellularLocation>
        <location evidence="1">Chromosome</location>
        <location evidence="1">Centromere</location>
    </subcellularLocation>
    <subcellularLocation>
        <location evidence="3">Nucleus</location>
    </subcellularLocation>
</comment>
<dbReference type="InterPro" id="IPR003105">
    <property type="entry name" value="SRA_YDG"/>
</dbReference>
<dbReference type="GO" id="GO:0042054">
    <property type="term" value="F:histone methyltransferase activity"/>
    <property type="evidence" value="ECO:0007669"/>
    <property type="project" value="TreeGrafter"/>
</dbReference>
<keyword evidence="6" id="KW-1185">Reference proteome</keyword>
<comment type="caution">
    <text evidence="5">The sequence shown here is derived from an EMBL/GenBank/DDBJ whole genome shotgun (WGS) entry which is preliminary data.</text>
</comment>
<gene>
    <name evidence="5" type="ORF">GH714_022066</name>
</gene>
<keyword evidence="2 3" id="KW-0539">Nucleus</keyword>
<dbReference type="PANTHER" id="PTHR45660:SF94">
    <property type="entry name" value="HISTONE-LYSINE N-METHYLTRANSFERASE, H3 LYSINE-9 SPECIFIC SUVH4"/>
    <property type="match status" value="1"/>
</dbReference>
<accession>A0A6A6MZZ7</accession>
<dbReference type="GO" id="GO:0000775">
    <property type="term" value="C:chromosome, centromeric region"/>
    <property type="evidence" value="ECO:0007669"/>
    <property type="project" value="UniProtKB-SubCell"/>
</dbReference>
<sequence length="185" mass="21069">MKNKKEVLYPEKMIGHLPGIVVGHQFTSRTEMVAIGFHGHWMNGIDYISKFSGKLKQRCGYTCPLAVAIVMSGQYEDDVDCLNEVVYTGQGGNDLHGSKHQIKDQVMHRGNLALKNNMEQCVPVRVIRGYKLGASRNRDRKVYMYCGLYKVVNHWAEKGISGHNVFKYRLRRLLGQPKVDIDQAM</sequence>
<dbReference type="AlphaFoldDB" id="A0A6A6MZZ7"/>
<evidence type="ECO:0000256" key="3">
    <source>
        <dbReference type="PROSITE-ProRule" id="PRU00358"/>
    </source>
</evidence>
<dbReference type="InterPro" id="IPR036987">
    <property type="entry name" value="SRA-YDG_sf"/>
</dbReference>
<evidence type="ECO:0000313" key="5">
    <source>
        <dbReference type="EMBL" id="KAF2317419.1"/>
    </source>
</evidence>
<proteinExistence type="predicted"/>
<dbReference type="PANTHER" id="PTHR45660">
    <property type="entry name" value="HISTONE-LYSINE N-METHYLTRANSFERASE SETMAR"/>
    <property type="match status" value="1"/>
</dbReference>
<reference evidence="5 6" key="1">
    <citation type="journal article" date="2020" name="Mol. Plant">
        <title>The Chromosome-Based Rubber Tree Genome Provides New Insights into Spurge Genome Evolution and Rubber Biosynthesis.</title>
        <authorList>
            <person name="Liu J."/>
            <person name="Shi C."/>
            <person name="Shi C.C."/>
            <person name="Li W."/>
            <person name="Zhang Q.J."/>
            <person name="Zhang Y."/>
            <person name="Li K."/>
            <person name="Lu H.F."/>
            <person name="Shi C."/>
            <person name="Zhu S.T."/>
            <person name="Xiao Z.Y."/>
            <person name="Nan H."/>
            <person name="Yue Y."/>
            <person name="Zhu X.G."/>
            <person name="Wu Y."/>
            <person name="Hong X.N."/>
            <person name="Fan G.Y."/>
            <person name="Tong Y."/>
            <person name="Zhang D."/>
            <person name="Mao C.L."/>
            <person name="Liu Y.L."/>
            <person name="Hao S.J."/>
            <person name="Liu W.Q."/>
            <person name="Lv M.Q."/>
            <person name="Zhang H.B."/>
            <person name="Liu Y."/>
            <person name="Hu-Tang G.R."/>
            <person name="Wang J.P."/>
            <person name="Wang J.H."/>
            <person name="Sun Y.H."/>
            <person name="Ni S.B."/>
            <person name="Chen W.B."/>
            <person name="Zhang X.C."/>
            <person name="Jiao Y.N."/>
            <person name="Eichler E.E."/>
            <person name="Li G.H."/>
            <person name="Liu X."/>
            <person name="Gao L.Z."/>
        </authorList>
    </citation>
    <scope>NUCLEOTIDE SEQUENCE [LARGE SCALE GENOMIC DNA]</scope>
    <source>
        <strain evidence="6">cv. GT1</strain>
        <tissue evidence="5">Leaf</tissue>
    </source>
</reference>
<evidence type="ECO:0000256" key="1">
    <source>
        <dbReference type="ARBA" id="ARBA00004584"/>
    </source>
</evidence>
<dbReference type="SMART" id="SM00466">
    <property type="entry name" value="SRA"/>
    <property type="match status" value="1"/>
</dbReference>
<name>A0A6A6MZZ7_HEVBR</name>
<dbReference type="PROSITE" id="PS51015">
    <property type="entry name" value="YDG"/>
    <property type="match status" value="1"/>
</dbReference>
<dbReference type="GO" id="GO:0003690">
    <property type="term" value="F:double-stranded DNA binding"/>
    <property type="evidence" value="ECO:0007669"/>
    <property type="project" value="TreeGrafter"/>
</dbReference>